<evidence type="ECO:0000259" key="1">
    <source>
        <dbReference type="Pfam" id="PF22964"/>
    </source>
</evidence>
<name>A0A183L304_9TREM</name>
<protein>
    <submittedName>
        <fullName evidence="4">Transcriptional regulator</fullName>
    </submittedName>
</protein>
<proteinExistence type="predicted"/>
<dbReference type="Proteomes" id="UP000279833">
    <property type="component" value="Unassembled WGS sequence"/>
</dbReference>
<accession>A0A183L304</accession>
<dbReference type="InterPro" id="IPR055142">
    <property type="entry name" value="ZER1-like_C"/>
</dbReference>
<evidence type="ECO:0000313" key="4">
    <source>
        <dbReference type="WBParaSite" id="SCUD_0002171301-mRNA-1"/>
    </source>
</evidence>
<organism evidence="4">
    <name type="scientific">Schistosoma curassoni</name>
    <dbReference type="NCBI Taxonomy" id="6186"/>
    <lineage>
        <taxon>Eukaryota</taxon>
        <taxon>Metazoa</taxon>
        <taxon>Spiralia</taxon>
        <taxon>Lophotrochozoa</taxon>
        <taxon>Platyhelminthes</taxon>
        <taxon>Trematoda</taxon>
        <taxon>Digenea</taxon>
        <taxon>Strigeidida</taxon>
        <taxon>Schistosomatoidea</taxon>
        <taxon>Schistosomatidae</taxon>
        <taxon>Schistosoma</taxon>
    </lineage>
</organism>
<keyword evidence="3" id="KW-1185">Reference proteome</keyword>
<dbReference type="EMBL" id="UZAK01047207">
    <property type="protein sequence ID" value="VDP76284.1"/>
    <property type="molecule type" value="Genomic_DNA"/>
</dbReference>
<reference evidence="2 3" key="2">
    <citation type="submission" date="2018-11" db="EMBL/GenBank/DDBJ databases">
        <authorList>
            <consortium name="Pathogen Informatics"/>
        </authorList>
    </citation>
    <scope>NUCLEOTIDE SEQUENCE [LARGE SCALE GENOMIC DNA]</scope>
    <source>
        <strain evidence="2">Dakar</strain>
        <strain evidence="3">Dakar, Senegal</strain>
    </source>
</reference>
<dbReference type="WBParaSite" id="SCUD_0002171301-mRNA-1">
    <property type="protein sequence ID" value="SCUD_0002171301-mRNA-1"/>
    <property type="gene ID" value="SCUD_0002171301"/>
</dbReference>
<dbReference type="AlphaFoldDB" id="A0A183L304"/>
<gene>
    <name evidence="2" type="ORF">SCUD_LOCUS21710</name>
</gene>
<feature type="domain" description="Protein zer-1 homolog-like C-terminal" evidence="1">
    <location>
        <begin position="3"/>
        <end position="65"/>
    </location>
</feature>
<dbReference type="STRING" id="6186.A0A183L304"/>
<sequence length="78" mass="8909">MEMILAGTAVIYNLTRSEQSNQLPIDLLNRAVRMTLTAMEKFPDNRQLQKNCFLTLCSDTVLYRAVSKEICSSVLQRL</sequence>
<evidence type="ECO:0000313" key="2">
    <source>
        <dbReference type="EMBL" id="VDP76284.1"/>
    </source>
</evidence>
<reference evidence="4" key="1">
    <citation type="submission" date="2016-06" db="UniProtKB">
        <authorList>
            <consortium name="WormBaseParasite"/>
        </authorList>
    </citation>
    <scope>IDENTIFICATION</scope>
</reference>
<evidence type="ECO:0000313" key="3">
    <source>
        <dbReference type="Proteomes" id="UP000279833"/>
    </source>
</evidence>
<dbReference type="Pfam" id="PF22964">
    <property type="entry name" value="ZER1-like_2nd"/>
    <property type="match status" value="1"/>
</dbReference>